<evidence type="ECO:0000313" key="14">
    <source>
        <dbReference type="Proteomes" id="UP000178068"/>
    </source>
</evidence>
<dbReference type="STRING" id="1802603.A3F35_02970"/>
<dbReference type="EC" id="6.1.1.6" evidence="3"/>
<keyword evidence="10" id="KW-0030">Aminoacyl-tRNA synthetase</keyword>
<keyword evidence="8" id="KW-0067">ATP-binding</keyword>
<dbReference type="GO" id="GO:0005737">
    <property type="term" value="C:cytoplasm"/>
    <property type="evidence" value="ECO:0007669"/>
    <property type="project" value="UniProtKB-SubCell"/>
</dbReference>
<dbReference type="SUPFAM" id="SSF48163">
    <property type="entry name" value="An anticodon-binding domain of class I aminoacyl-tRNA synthetases"/>
    <property type="match status" value="1"/>
</dbReference>
<dbReference type="Gene3D" id="1.10.10.350">
    <property type="match status" value="1"/>
</dbReference>
<dbReference type="SUPFAM" id="SSF52374">
    <property type="entry name" value="Nucleotidylyl transferase"/>
    <property type="match status" value="1"/>
</dbReference>
<comment type="caution">
    <text evidence="13">The sequence shown here is derived from an EMBL/GenBank/DDBJ whole genome shotgun (WGS) entry which is preliminary data.</text>
</comment>
<accession>A0A1G1WRK4</accession>
<dbReference type="NCBIfam" id="TIGR00467">
    <property type="entry name" value="lysS_arch"/>
    <property type="match status" value="1"/>
</dbReference>
<dbReference type="GO" id="GO:0000049">
    <property type="term" value="F:tRNA binding"/>
    <property type="evidence" value="ECO:0007669"/>
    <property type="project" value="InterPro"/>
</dbReference>
<dbReference type="Proteomes" id="UP000178068">
    <property type="component" value="Unassembled WGS sequence"/>
</dbReference>
<dbReference type="Gene3D" id="1.10.10.770">
    <property type="match status" value="1"/>
</dbReference>
<dbReference type="InterPro" id="IPR002904">
    <property type="entry name" value="Lys-tRNA-ligase"/>
</dbReference>
<keyword evidence="5" id="KW-0963">Cytoplasm</keyword>
<proteinExistence type="inferred from homology"/>
<comment type="similarity">
    <text evidence="2">Belongs to the class-I aminoacyl-tRNA synthetase family.</text>
</comment>
<evidence type="ECO:0000313" key="13">
    <source>
        <dbReference type="EMBL" id="OGY30385.1"/>
    </source>
</evidence>
<keyword evidence="7" id="KW-0547">Nucleotide-binding</keyword>
<evidence type="ECO:0000256" key="10">
    <source>
        <dbReference type="ARBA" id="ARBA00023146"/>
    </source>
</evidence>
<dbReference type="Pfam" id="PF01921">
    <property type="entry name" value="tRNA-synt_1f"/>
    <property type="match status" value="1"/>
</dbReference>
<evidence type="ECO:0000256" key="3">
    <source>
        <dbReference type="ARBA" id="ARBA00013166"/>
    </source>
</evidence>
<dbReference type="GO" id="GO:0006430">
    <property type="term" value="P:lysyl-tRNA aminoacylation"/>
    <property type="evidence" value="ECO:0007669"/>
    <property type="project" value="InterPro"/>
</dbReference>
<comment type="subcellular location">
    <subcellularLocation>
        <location evidence="1">Cytoplasm</location>
    </subcellularLocation>
</comment>
<organism evidence="13 14">
    <name type="scientific">Candidatus Woykebacteria bacterium RIFCSPHIGHO2_12_FULL_45_10</name>
    <dbReference type="NCBI Taxonomy" id="1802603"/>
    <lineage>
        <taxon>Bacteria</taxon>
        <taxon>Candidatus Woykeibacteriota</taxon>
    </lineage>
</organism>
<evidence type="ECO:0000256" key="9">
    <source>
        <dbReference type="ARBA" id="ARBA00022917"/>
    </source>
</evidence>
<evidence type="ECO:0000256" key="12">
    <source>
        <dbReference type="ARBA" id="ARBA00048573"/>
    </source>
</evidence>
<reference evidence="13 14" key="1">
    <citation type="journal article" date="2016" name="Nat. Commun.">
        <title>Thousands of microbial genomes shed light on interconnected biogeochemical processes in an aquifer system.</title>
        <authorList>
            <person name="Anantharaman K."/>
            <person name="Brown C.T."/>
            <person name="Hug L.A."/>
            <person name="Sharon I."/>
            <person name="Castelle C.J."/>
            <person name="Probst A.J."/>
            <person name="Thomas B.C."/>
            <person name="Singh A."/>
            <person name="Wilkins M.J."/>
            <person name="Karaoz U."/>
            <person name="Brodie E.L."/>
            <person name="Williams K.H."/>
            <person name="Hubbard S.S."/>
            <person name="Banfield J.F."/>
        </authorList>
    </citation>
    <scope>NUCLEOTIDE SEQUENCE [LARGE SCALE GENOMIC DNA]</scope>
</reference>
<dbReference type="InterPro" id="IPR020751">
    <property type="entry name" value="aa-tRNA-synth_I_codon-bd_sub2"/>
</dbReference>
<dbReference type="GO" id="GO:0005524">
    <property type="term" value="F:ATP binding"/>
    <property type="evidence" value="ECO:0007669"/>
    <property type="project" value="UniProtKB-KW"/>
</dbReference>
<gene>
    <name evidence="13" type="ORF">A3F35_02970</name>
</gene>
<dbReference type="PANTHER" id="PTHR37940">
    <property type="entry name" value="LYSINE--TRNA LIGASE"/>
    <property type="match status" value="1"/>
</dbReference>
<dbReference type="EMBL" id="MHCZ01000004">
    <property type="protein sequence ID" value="OGY30385.1"/>
    <property type="molecule type" value="Genomic_DNA"/>
</dbReference>
<dbReference type="Gene3D" id="3.40.50.620">
    <property type="entry name" value="HUPs"/>
    <property type="match status" value="2"/>
</dbReference>
<evidence type="ECO:0000256" key="4">
    <source>
        <dbReference type="ARBA" id="ARBA00015745"/>
    </source>
</evidence>
<evidence type="ECO:0000256" key="7">
    <source>
        <dbReference type="ARBA" id="ARBA00022741"/>
    </source>
</evidence>
<keyword evidence="6 13" id="KW-0436">Ligase</keyword>
<evidence type="ECO:0000256" key="8">
    <source>
        <dbReference type="ARBA" id="ARBA00022840"/>
    </source>
</evidence>
<dbReference type="AlphaFoldDB" id="A0A1G1WRK4"/>
<dbReference type="GO" id="GO:0004824">
    <property type="term" value="F:lysine-tRNA ligase activity"/>
    <property type="evidence" value="ECO:0007669"/>
    <property type="project" value="UniProtKB-EC"/>
</dbReference>
<dbReference type="PANTHER" id="PTHR37940:SF1">
    <property type="entry name" value="LYSINE--TRNA LIGASE"/>
    <property type="match status" value="1"/>
</dbReference>
<dbReference type="InterPro" id="IPR014729">
    <property type="entry name" value="Rossmann-like_a/b/a_fold"/>
</dbReference>
<evidence type="ECO:0000256" key="6">
    <source>
        <dbReference type="ARBA" id="ARBA00022598"/>
    </source>
</evidence>
<dbReference type="InterPro" id="IPR008925">
    <property type="entry name" value="aa_tRNA-synth_I_cd-bd_sf"/>
</dbReference>
<evidence type="ECO:0000256" key="2">
    <source>
        <dbReference type="ARBA" id="ARBA00005594"/>
    </source>
</evidence>
<name>A0A1G1WRK4_9BACT</name>
<protein>
    <recommendedName>
        <fullName evidence="4">Lysine--tRNA ligase</fullName>
        <ecNumber evidence="3">6.1.1.6</ecNumber>
    </recommendedName>
    <alternativeName>
        <fullName evidence="11">Lysyl-tRNA synthetase</fullName>
    </alternativeName>
</protein>
<feature type="non-terminal residue" evidence="13">
    <location>
        <position position="1"/>
    </location>
</feature>
<sequence>GYGSYAEYYAKDFIKVFNFLGAEPEIIWSYKDLYASGKLDEAIRTSLNAAARIQEIYHEVSGSQKKKDWYPFQPVCASCGKIGTTGVFAWDGRQVTYKCEPDMVEWAVGCGHVGKVSPFGGTGKMPYKVEWPAKWASLGVNFEGAGKDHTSKGGTRDVANHIAKEVFKIEPPEDLPYEHFLYGGRKMSSSKGLGASAAEVAAVLPANLLRFLFARVPSQRAIDFDPSAPDTIPNLFDEYDRSREAFFADPESDLGRTFEAGNVDKPAKVFVPRFSTLASWLRQPGVNIEKEAEKAKGSKLSDIDKEELKERSRYVKIWLDRFAKDEDKIYEVKEQKKISMSQAAEKYFRQLDSELEKDWTEEELQSRIFQLAKENGLQPKEAFRGLYQAFLGEDHGPRVSALILSDKARARRALKKQYE</sequence>
<evidence type="ECO:0000256" key="5">
    <source>
        <dbReference type="ARBA" id="ARBA00022490"/>
    </source>
</evidence>
<keyword evidence="9" id="KW-0648">Protein biosynthesis</keyword>
<evidence type="ECO:0000256" key="1">
    <source>
        <dbReference type="ARBA" id="ARBA00004496"/>
    </source>
</evidence>
<comment type="catalytic activity">
    <reaction evidence="12">
        <text>tRNA(Lys) + L-lysine + ATP = L-lysyl-tRNA(Lys) + AMP + diphosphate</text>
        <dbReference type="Rhea" id="RHEA:20792"/>
        <dbReference type="Rhea" id="RHEA-COMP:9696"/>
        <dbReference type="Rhea" id="RHEA-COMP:9697"/>
        <dbReference type="ChEBI" id="CHEBI:30616"/>
        <dbReference type="ChEBI" id="CHEBI:32551"/>
        <dbReference type="ChEBI" id="CHEBI:33019"/>
        <dbReference type="ChEBI" id="CHEBI:78442"/>
        <dbReference type="ChEBI" id="CHEBI:78529"/>
        <dbReference type="ChEBI" id="CHEBI:456215"/>
        <dbReference type="EC" id="6.1.1.6"/>
    </reaction>
</comment>
<evidence type="ECO:0000256" key="11">
    <source>
        <dbReference type="ARBA" id="ARBA00030563"/>
    </source>
</evidence>